<organism evidence="4 5">
    <name type="scientific">Rummeliibacillus stabekisii</name>
    <dbReference type="NCBI Taxonomy" id="241244"/>
    <lineage>
        <taxon>Bacteria</taxon>
        <taxon>Bacillati</taxon>
        <taxon>Bacillota</taxon>
        <taxon>Bacilli</taxon>
        <taxon>Bacillales</taxon>
        <taxon>Caryophanaceae</taxon>
        <taxon>Rummeliibacillus</taxon>
    </lineage>
</organism>
<protein>
    <submittedName>
        <fullName evidence="4">D-alanyl-D-alanine carboxypeptidase</fullName>
    </submittedName>
</protein>
<dbReference type="AlphaFoldDB" id="A0A143HHX4"/>
<dbReference type="InterPro" id="IPR052179">
    <property type="entry name" value="DD-CPase-like"/>
</dbReference>
<keyword evidence="4" id="KW-0121">Carboxypeptidase</keyword>
<dbReference type="STRING" id="241244.ATY39_12660"/>
<dbReference type="KEGG" id="rst:ATY39_12660"/>
<evidence type="ECO:0000313" key="4">
    <source>
        <dbReference type="EMBL" id="AMX01107.1"/>
    </source>
</evidence>
<dbReference type="InterPro" id="IPR058193">
    <property type="entry name" value="VanY/YodJ_core_dom"/>
</dbReference>
<evidence type="ECO:0000259" key="3">
    <source>
        <dbReference type="Pfam" id="PF02557"/>
    </source>
</evidence>
<keyword evidence="4" id="KW-0378">Hydrolase</keyword>
<feature type="chain" id="PRO_5038463792" evidence="2">
    <location>
        <begin position="25"/>
        <end position="246"/>
    </location>
</feature>
<dbReference type="Pfam" id="PF02557">
    <property type="entry name" value="VanY"/>
    <property type="match status" value="1"/>
</dbReference>
<reference evidence="5" key="2">
    <citation type="submission" date="2016-03" db="EMBL/GenBank/DDBJ databases">
        <authorList>
            <person name="Ploux O."/>
        </authorList>
    </citation>
    <scope>NUCLEOTIDE SEQUENCE [LARGE SCALE GENOMIC DNA]</scope>
    <source>
        <strain evidence="5">PP9</strain>
    </source>
</reference>
<dbReference type="GO" id="GO:0004180">
    <property type="term" value="F:carboxypeptidase activity"/>
    <property type="evidence" value="ECO:0007669"/>
    <property type="project" value="UniProtKB-KW"/>
</dbReference>
<evidence type="ECO:0000313" key="5">
    <source>
        <dbReference type="Proteomes" id="UP000076021"/>
    </source>
</evidence>
<feature type="domain" description="D-alanyl-D-alanine carboxypeptidase-like core" evidence="3">
    <location>
        <begin position="99"/>
        <end position="225"/>
    </location>
</feature>
<feature type="region of interest" description="Disordered" evidence="1">
    <location>
        <begin position="29"/>
        <end position="53"/>
    </location>
</feature>
<proteinExistence type="predicted"/>
<gene>
    <name evidence="4" type="ORF">ATY39_12660</name>
</gene>
<evidence type="ECO:0000256" key="1">
    <source>
        <dbReference type="SAM" id="MobiDB-lite"/>
    </source>
</evidence>
<dbReference type="PANTHER" id="PTHR34385">
    <property type="entry name" value="D-ALANYL-D-ALANINE CARBOXYPEPTIDASE"/>
    <property type="match status" value="1"/>
</dbReference>
<dbReference type="EMBL" id="CP014806">
    <property type="protein sequence ID" value="AMX01107.1"/>
    <property type="molecule type" value="Genomic_DNA"/>
</dbReference>
<keyword evidence="5" id="KW-1185">Reference proteome</keyword>
<dbReference type="InterPro" id="IPR009045">
    <property type="entry name" value="Zn_M74/Hedgehog-like"/>
</dbReference>
<dbReference type="Gene3D" id="3.30.1380.10">
    <property type="match status" value="1"/>
</dbReference>
<accession>A0A143HHX4</accession>
<dbReference type="CDD" id="cd14852">
    <property type="entry name" value="LD-carboxypeptidase"/>
    <property type="match status" value="1"/>
</dbReference>
<evidence type="ECO:0000256" key="2">
    <source>
        <dbReference type="SAM" id="SignalP"/>
    </source>
</evidence>
<keyword evidence="2" id="KW-0732">Signal</keyword>
<dbReference type="Proteomes" id="UP000076021">
    <property type="component" value="Chromosome"/>
</dbReference>
<dbReference type="PROSITE" id="PS51257">
    <property type="entry name" value="PROKAR_LIPOPROTEIN"/>
    <property type="match status" value="1"/>
</dbReference>
<keyword evidence="4" id="KW-0645">Protease</keyword>
<dbReference type="SUPFAM" id="SSF55166">
    <property type="entry name" value="Hedgehog/DD-peptidase"/>
    <property type="match status" value="1"/>
</dbReference>
<dbReference type="GO" id="GO:0006508">
    <property type="term" value="P:proteolysis"/>
    <property type="evidence" value="ECO:0007669"/>
    <property type="project" value="InterPro"/>
</dbReference>
<dbReference type="PANTHER" id="PTHR34385:SF1">
    <property type="entry name" value="PEPTIDOGLYCAN L-ALANYL-D-GLUTAMATE ENDOPEPTIDASE CWLK"/>
    <property type="match status" value="1"/>
</dbReference>
<dbReference type="InterPro" id="IPR003709">
    <property type="entry name" value="VanY-like_core_dom"/>
</dbReference>
<reference evidence="4 5" key="1">
    <citation type="journal article" date="2016" name="Genome Announc.">
        <title>Whole-Genome Sequence of Rummeliibacillus stabekisii Strain PP9 Isolated from Antarctic Soil.</title>
        <authorList>
            <person name="da Mota F.F."/>
            <person name="Vollu R.E."/>
            <person name="Jurelevicius D."/>
            <person name="Seldin L."/>
        </authorList>
    </citation>
    <scope>NUCLEOTIDE SEQUENCE [LARGE SCALE GENOMIC DNA]</scope>
    <source>
        <strain evidence="4 5">PP9</strain>
    </source>
</reference>
<sequence length="246" mass="27446">MKKHVKKSSFAFLSIAALAGSILAGCNDIKQEPSDKPVQKEVSHDPATEKKKTKIKDEKVDAGGYIIGKKLPKKATYMQGFLVASKQYPLPASYAPGENPEARDAFSKLNAAASLDGFHFDAFSTYRSYDRQVELYNAYVKRDGKKAADRYSARPGYSEHQTGLAFDIGEVGNEAAYADNAFGKTEAGKWLAKNAHKYGFIMRYPKGKETVTGYMHESWHFRYVGPKAAKEIYKKNETLEEYLGIK</sequence>
<name>A0A143HHX4_9BACL</name>
<feature type="signal peptide" evidence="2">
    <location>
        <begin position="1"/>
        <end position="24"/>
    </location>
</feature>